<dbReference type="Proteomes" id="UP000000641">
    <property type="component" value="Chromosome"/>
</dbReference>
<evidence type="ECO:0000313" key="1">
    <source>
        <dbReference type="EMBL" id="ABL78587.1"/>
    </source>
</evidence>
<dbReference type="GeneID" id="4600434"/>
<dbReference type="HOGENOM" id="CLU_1302685_0_0_2"/>
<gene>
    <name evidence="1" type="ordered locus">Tpen_1189</name>
</gene>
<accession>A1RZF7</accession>
<dbReference type="KEGG" id="tpe:Tpen_1189"/>
<dbReference type="RefSeq" id="WP_011752852.1">
    <property type="nucleotide sequence ID" value="NC_008698.1"/>
</dbReference>
<dbReference type="EMBL" id="CP000505">
    <property type="protein sequence ID" value="ABL78587.1"/>
    <property type="molecule type" value="Genomic_DNA"/>
</dbReference>
<dbReference type="STRING" id="368408.Tpen_1189"/>
<evidence type="ECO:0000313" key="2">
    <source>
        <dbReference type="Proteomes" id="UP000000641"/>
    </source>
</evidence>
<dbReference type="EnsemblBacteria" id="ABL78587">
    <property type="protein sequence ID" value="ABL78587"/>
    <property type="gene ID" value="Tpen_1189"/>
</dbReference>
<protein>
    <submittedName>
        <fullName evidence="1">Uncharacterized protein</fullName>
    </submittedName>
</protein>
<keyword evidence="2" id="KW-1185">Reference proteome</keyword>
<proteinExistence type="predicted"/>
<organism evidence="1 2">
    <name type="scientific">Thermofilum pendens (strain DSM 2475 / Hrk 5)</name>
    <dbReference type="NCBI Taxonomy" id="368408"/>
    <lineage>
        <taxon>Archaea</taxon>
        <taxon>Thermoproteota</taxon>
        <taxon>Thermoprotei</taxon>
        <taxon>Thermofilales</taxon>
        <taxon>Thermofilaceae</taxon>
        <taxon>Thermofilum</taxon>
    </lineage>
</organism>
<sequence>MRGLLALLVALAVSAALISVAVALGSLPYLAGPPPPPKPPAPAAHPEGSGRLLTREEKETLLSVLRRDSFLAPYLSRSNWTVKNLDQLRVYPGSKVEALVELAEPQWIEGLETPKYRASMWARTLIVTVNLTAGRVERVEAVPTRPPRDTPLSPRLEEARRVAASHRLVQSLGPSVNLYLVAVYHSGEYPGGLAVFSAFSDKGEVLVAVDLATMTVVERYTSPVYTP</sequence>
<dbReference type="eggNOG" id="arCOG12287">
    <property type="taxonomic scope" value="Archaea"/>
</dbReference>
<reference evidence="2" key="1">
    <citation type="journal article" date="2008" name="J. Bacteriol.">
        <title>Genome sequence of Thermofilum pendens reveals an exceptional loss of biosynthetic pathways without genome reduction.</title>
        <authorList>
            <person name="Anderson I."/>
            <person name="Rodriguez J."/>
            <person name="Susanti D."/>
            <person name="Porat I."/>
            <person name="Reich C."/>
            <person name="Ulrich L.E."/>
            <person name="Elkins J.G."/>
            <person name="Mavromatis K."/>
            <person name="Lykidis A."/>
            <person name="Kim E."/>
            <person name="Thompson L.S."/>
            <person name="Nolan M."/>
            <person name="Land M."/>
            <person name="Copeland A."/>
            <person name="Lapidus A."/>
            <person name="Lucas S."/>
            <person name="Detter C."/>
            <person name="Zhulin I.B."/>
            <person name="Olsen G.J."/>
            <person name="Whitman W."/>
            <person name="Mukhopadhyay B."/>
            <person name="Bristow J."/>
            <person name="Kyrpides N."/>
        </authorList>
    </citation>
    <scope>NUCLEOTIDE SEQUENCE [LARGE SCALE GENOMIC DNA]</scope>
    <source>
        <strain evidence="2">DSM 2475 / Hrk 5</strain>
    </source>
</reference>
<name>A1RZF7_THEPD</name>
<dbReference type="AlphaFoldDB" id="A1RZF7"/>